<dbReference type="HOGENOM" id="CLU_015134_0_2_11"/>
<dbReference type="EMBL" id="CP009302">
    <property type="protein sequence ID" value="AJC11912.1"/>
    <property type="molecule type" value="Genomic_DNA"/>
</dbReference>
<name>A0A0A8B9S7_9ACTN</name>
<feature type="transmembrane region" description="Helical" evidence="5">
    <location>
        <begin position="131"/>
        <end position="153"/>
    </location>
</feature>
<evidence type="ECO:0000256" key="5">
    <source>
        <dbReference type="SAM" id="Phobius"/>
    </source>
</evidence>
<gene>
    <name evidence="6" type="ORF">JI75_03750</name>
</gene>
<dbReference type="STRING" id="1531429.JI75_03750"/>
<dbReference type="InterPro" id="IPR001694">
    <property type="entry name" value="NADH_UbQ_OxRdtase_su1/FPO"/>
</dbReference>
<evidence type="ECO:0000256" key="4">
    <source>
        <dbReference type="ARBA" id="ARBA00023136"/>
    </source>
</evidence>
<accession>A0A0A8B9S7</accession>
<evidence type="ECO:0000313" key="7">
    <source>
        <dbReference type="Proteomes" id="UP000031121"/>
    </source>
</evidence>
<evidence type="ECO:0000256" key="2">
    <source>
        <dbReference type="ARBA" id="ARBA00022692"/>
    </source>
</evidence>
<evidence type="ECO:0000256" key="1">
    <source>
        <dbReference type="ARBA" id="ARBA00004141"/>
    </source>
</evidence>
<reference evidence="6 7" key="2">
    <citation type="journal article" date="2015" name="Genome Announc.">
        <title>Complete Genome Sequence of Coriobacteriaceae Strain 68-1-3, a Novel Mucus-Degrading Isolate from the Swine Intestinal Tract.</title>
        <authorList>
            <person name="Looft T."/>
            <person name="Bayles D.O."/>
            <person name="Alt D.P."/>
            <person name="Stanton T.B."/>
        </authorList>
    </citation>
    <scope>NUCLEOTIDE SEQUENCE [LARGE SCALE GENOMIC DNA]</scope>
    <source>
        <strain evidence="6 7">68-1-3</strain>
    </source>
</reference>
<dbReference type="Proteomes" id="UP000031121">
    <property type="component" value="Chromosome"/>
</dbReference>
<evidence type="ECO:0000313" key="6">
    <source>
        <dbReference type="EMBL" id="AJC11912.1"/>
    </source>
</evidence>
<organism evidence="6 7">
    <name type="scientific">Berryella intestinalis</name>
    <dbReference type="NCBI Taxonomy" id="1531429"/>
    <lineage>
        <taxon>Bacteria</taxon>
        <taxon>Bacillati</taxon>
        <taxon>Actinomycetota</taxon>
        <taxon>Coriobacteriia</taxon>
        <taxon>Eggerthellales</taxon>
        <taxon>Eggerthellaceae</taxon>
        <taxon>Berryella</taxon>
    </lineage>
</organism>
<feature type="transmembrane region" description="Helical" evidence="5">
    <location>
        <begin position="159"/>
        <end position="178"/>
    </location>
</feature>
<feature type="transmembrane region" description="Helical" evidence="5">
    <location>
        <begin position="90"/>
        <end position="110"/>
    </location>
</feature>
<proteinExistence type="predicted"/>
<dbReference type="PANTHER" id="PTHR43359">
    <property type="entry name" value="FORMATE HYDROGENLYASE SUBUNIT 4"/>
    <property type="match status" value="1"/>
</dbReference>
<comment type="subcellular location">
    <subcellularLocation>
        <location evidence="1">Membrane</location>
        <topology evidence="1">Multi-pass membrane protein</topology>
    </subcellularLocation>
</comment>
<keyword evidence="2 5" id="KW-0812">Transmembrane</keyword>
<dbReference type="RefSeq" id="WP_039688828.1">
    <property type="nucleotide sequence ID" value="NZ_CP009302.1"/>
</dbReference>
<evidence type="ECO:0000256" key="3">
    <source>
        <dbReference type="ARBA" id="ARBA00022989"/>
    </source>
</evidence>
<dbReference type="Pfam" id="PF00146">
    <property type="entry name" value="NADHdh"/>
    <property type="match status" value="1"/>
</dbReference>
<reference evidence="7" key="1">
    <citation type="submission" date="2014-08" db="EMBL/GenBank/DDBJ databases">
        <title>Coriobacteriaceae sp. complete genome.</title>
        <authorList>
            <person name="Looft T."/>
            <person name="Bayles D.O."/>
            <person name="Stanton T.B."/>
        </authorList>
    </citation>
    <scope>NUCLEOTIDE SEQUENCE [LARGE SCALE GENOMIC DNA]</scope>
    <source>
        <strain evidence="7">68-1-3</strain>
    </source>
</reference>
<keyword evidence="7" id="KW-1185">Reference proteome</keyword>
<keyword evidence="4 5" id="KW-0472">Membrane</keyword>
<dbReference type="InterPro" id="IPR052561">
    <property type="entry name" value="ComplexI_Subunit1"/>
</dbReference>
<dbReference type="AlphaFoldDB" id="A0A0A8B9S7"/>
<feature type="transmembrane region" description="Helical" evidence="5">
    <location>
        <begin position="220"/>
        <end position="251"/>
    </location>
</feature>
<sequence length="289" mass="31477">MSLISILISTVLFALIAPALGCLLAGLDRIISARMQGRVGPPLLQPYYDVRKLLMKSDVSVSGVDGVYVTCACVFTAFAGGIFFSGGNLLMSSFIITLAGIFFIVAAYSSRSPFAEIGAARETLQVMAYEPMVILMAVGFYLAVGSFNASAVFGLEAPAFTQIWLVFLGFLFILTIKLRKSPFDLSYSHHAHQELVKGITTEMSGPTLAKVELMHWAENILFLGWVGIFFVWGGPATIAVGVVAALAAWFFEIWIDNNFARVKWQFMLKSAWAVTLVAGGVNIAWLMFL</sequence>
<feature type="transmembrane region" description="Helical" evidence="5">
    <location>
        <begin position="61"/>
        <end position="84"/>
    </location>
</feature>
<dbReference type="GO" id="GO:0005886">
    <property type="term" value="C:plasma membrane"/>
    <property type="evidence" value="ECO:0007669"/>
    <property type="project" value="TreeGrafter"/>
</dbReference>
<dbReference type="KEGG" id="cbac:JI75_03750"/>
<feature type="transmembrane region" description="Helical" evidence="5">
    <location>
        <begin position="271"/>
        <end position="288"/>
    </location>
</feature>
<keyword evidence="3 5" id="KW-1133">Transmembrane helix</keyword>
<dbReference type="PANTHER" id="PTHR43359:SF1">
    <property type="entry name" value="FORMATE HYDROGENLYASE SUBUNIT 4-RELATED"/>
    <property type="match status" value="1"/>
</dbReference>
<protein>
    <submittedName>
        <fullName evidence="6">Ech hydrogenase subunit EchB</fullName>
    </submittedName>
</protein>
<feature type="transmembrane region" description="Helical" evidence="5">
    <location>
        <begin position="6"/>
        <end position="27"/>
    </location>
</feature>
<dbReference type="OrthoDB" id="9803734at2"/>